<protein>
    <submittedName>
        <fullName evidence="4">Cystatin domain-containing protein</fullName>
    </submittedName>
</protein>
<gene>
    <name evidence="2" type="ORF">HNAJ_LOCUS10043</name>
</gene>
<evidence type="ECO:0000313" key="2">
    <source>
        <dbReference type="EMBL" id="VDO07048.1"/>
    </source>
</evidence>
<dbReference type="AlphaFoldDB" id="A0A0R3TR54"/>
<reference evidence="2 3" key="2">
    <citation type="submission" date="2018-11" db="EMBL/GenBank/DDBJ databases">
        <authorList>
            <consortium name="Pathogen Informatics"/>
        </authorList>
    </citation>
    <scope>NUCLEOTIDE SEQUENCE [LARGE SCALE GENOMIC DNA]</scope>
</reference>
<name>A0A0R3TR54_RODNA</name>
<dbReference type="EMBL" id="UZAE01012857">
    <property type="protein sequence ID" value="VDO07048.1"/>
    <property type="molecule type" value="Genomic_DNA"/>
</dbReference>
<proteinExistence type="predicted"/>
<dbReference type="WBParaSite" id="HNAJ_0001004801-mRNA-1">
    <property type="protein sequence ID" value="HNAJ_0001004801-mRNA-1"/>
    <property type="gene ID" value="HNAJ_0001004801"/>
</dbReference>
<evidence type="ECO:0000313" key="4">
    <source>
        <dbReference type="WBParaSite" id="HNAJ_0001004801-mRNA-1"/>
    </source>
</evidence>
<feature type="region of interest" description="Disordered" evidence="1">
    <location>
        <begin position="1"/>
        <end position="22"/>
    </location>
</feature>
<sequence>MVEMRTEADSGGGGGGGDKKPAEAIFKSTELHSTMGPQAQWIYIVQVNHQYDDTLSEEMSCKYKVAPLWETGGQMWFK</sequence>
<dbReference type="Proteomes" id="UP000278807">
    <property type="component" value="Unassembled WGS sequence"/>
</dbReference>
<evidence type="ECO:0000256" key="1">
    <source>
        <dbReference type="SAM" id="MobiDB-lite"/>
    </source>
</evidence>
<reference evidence="4" key="1">
    <citation type="submission" date="2017-02" db="UniProtKB">
        <authorList>
            <consortium name="WormBaseParasite"/>
        </authorList>
    </citation>
    <scope>IDENTIFICATION</scope>
</reference>
<accession>A0A0R3TR54</accession>
<organism evidence="4">
    <name type="scientific">Rodentolepis nana</name>
    <name type="common">Dwarf tapeworm</name>
    <name type="synonym">Hymenolepis nana</name>
    <dbReference type="NCBI Taxonomy" id="102285"/>
    <lineage>
        <taxon>Eukaryota</taxon>
        <taxon>Metazoa</taxon>
        <taxon>Spiralia</taxon>
        <taxon>Lophotrochozoa</taxon>
        <taxon>Platyhelminthes</taxon>
        <taxon>Cestoda</taxon>
        <taxon>Eucestoda</taxon>
        <taxon>Cyclophyllidea</taxon>
        <taxon>Hymenolepididae</taxon>
        <taxon>Rodentolepis</taxon>
    </lineage>
</organism>
<keyword evidence="3" id="KW-1185">Reference proteome</keyword>
<evidence type="ECO:0000313" key="3">
    <source>
        <dbReference type="Proteomes" id="UP000278807"/>
    </source>
</evidence>